<dbReference type="AlphaFoldDB" id="X0ZYQ2"/>
<dbReference type="EMBL" id="BART01002650">
    <property type="protein sequence ID" value="GAG65593.1"/>
    <property type="molecule type" value="Genomic_DNA"/>
</dbReference>
<comment type="caution">
    <text evidence="1">The sequence shown here is derived from an EMBL/GenBank/DDBJ whole genome shotgun (WGS) entry which is preliminary data.</text>
</comment>
<sequence length="52" mass="6416">VYSSLDQLQDDLDKFIYYYNFKRTNQGYRLKGKIPYQKFFDGKRKYALPEPR</sequence>
<protein>
    <recommendedName>
        <fullName evidence="2">Integrase catalytic domain-containing protein</fullName>
    </recommendedName>
</protein>
<reference evidence="1" key="1">
    <citation type="journal article" date="2014" name="Front. Microbiol.">
        <title>High frequency of phylogenetically diverse reductive dehalogenase-homologous genes in deep subseafloor sedimentary metagenomes.</title>
        <authorList>
            <person name="Kawai M."/>
            <person name="Futagami T."/>
            <person name="Toyoda A."/>
            <person name="Takaki Y."/>
            <person name="Nishi S."/>
            <person name="Hori S."/>
            <person name="Arai W."/>
            <person name="Tsubouchi T."/>
            <person name="Morono Y."/>
            <person name="Uchiyama I."/>
            <person name="Ito T."/>
            <person name="Fujiyama A."/>
            <person name="Inagaki F."/>
            <person name="Takami H."/>
        </authorList>
    </citation>
    <scope>NUCLEOTIDE SEQUENCE</scope>
    <source>
        <strain evidence="1">Expedition CK06-06</strain>
    </source>
</reference>
<accession>X0ZYQ2</accession>
<name>X0ZYQ2_9ZZZZ</name>
<gene>
    <name evidence="1" type="ORF">S01H4_07921</name>
</gene>
<evidence type="ECO:0008006" key="2">
    <source>
        <dbReference type="Google" id="ProtNLM"/>
    </source>
</evidence>
<evidence type="ECO:0000313" key="1">
    <source>
        <dbReference type="EMBL" id="GAG65593.1"/>
    </source>
</evidence>
<organism evidence="1">
    <name type="scientific">marine sediment metagenome</name>
    <dbReference type="NCBI Taxonomy" id="412755"/>
    <lineage>
        <taxon>unclassified sequences</taxon>
        <taxon>metagenomes</taxon>
        <taxon>ecological metagenomes</taxon>
    </lineage>
</organism>
<proteinExistence type="predicted"/>
<feature type="non-terminal residue" evidence="1">
    <location>
        <position position="1"/>
    </location>
</feature>